<dbReference type="PANTHER" id="PTHR13822">
    <property type="entry name" value="ATP SYNTHASE DELTA/EPSILON CHAIN"/>
    <property type="match status" value="1"/>
</dbReference>
<keyword evidence="7 8" id="KW-0066">ATP synthesis</keyword>
<dbReference type="InterPro" id="IPR036794">
    <property type="entry name" value="ATP_F1_dsu/esu_C_sf"/>
</dbReference>
<dbReference type="NCBIfam" id="NF009977">
    <property type="entry name" value="PRK13442.1"/>
    <property type="match status" value="1"/>
</dbReference>
<comment type="similarity">
    <text evidence="2 8 9">Belongs to the ATPase epsilon chain family.</text>
</comment>
<dbReference type="EMBL" id="CP155571">
    <property type="protein sequence ID" value="XFO73289.1"/>
    <property type="molecule type" value="Genomic_DNA"/>
</dbReference>
<gene>
    <name evidence="12" type="primary">atpC_1</name>
    <name evidence="8" type="synonym">atpC</name>
    <name evidence="12" type="ORF">SPACI_033750</name>
</gene>
<evidence type="ECO:0000256" key="6">
    <source>
        <dbReference type="ARBA" id="ARBA00023196"/>
    </source>
</evidence>
<sequence>MATTIRLDIVTPDRMVYSADVNMVIARATDGDLGILPGHAPLIAGLDIWPLRIQTDEGEQQFALCGGFIEVRPQKITILASCAELPAEIDIERAESAKERAENRLRSPLPDTDVRRAEVALKRAMMRLKVVQSKTNLIM</sequence>
<dbReference type="CDD" id="cd12152">
    <property type="entry name" value="F1-ATPase_delta"/>
    <property type="match status" value="1"/>
</dbReference>
<keyword evidence="3 8" id="KW-0813">Transport</keyword>
<feature type="domain" description="ATP synthase epsilon subunit C-terminal" evidence="10">
    <location>
        <begin position="88"/>
        <end position="132"/>
    </location>
</feature>
<dbReference type="Gene3D" id="2.60.15.10">
    <property type="entry name" value="F0F1 ATP synthase delta/epsilon subunit, N-terminal"/>
    <property type="match status" value="1"/>
</dbReference>
<dbReference type="Gene3D" id="1.20.5.440">
    <property type="entry name" value="ATP synthase delta/epsilon subunit, C-terminal domain"/>
    <property type="match status" value="1"/>
</dbReference>
<evidence type="ECO:0000259" key="10">
    <source>
        <dbReference type="Pfam" id="PF00401"/>
    </source>
</evidence>
<dbReference type="Pfam" id="PF00401">
    <property type="entry name" value="ATP-synt_DE"/>
    <property type="match status" value="1"/>
</dbReference>
<dbReference type="InterPro" id="IPR001469">
    <property type="entry name" value="ATP_synth_F1_dsu/esu"/>
</dbReference>
<dbReference type="NCBIfam" id="TIGR01216">
    <property type="entry name" value="ATP_synt_epsi"/>
    <property type="match status" value="1"/>
</dbReference>
<dbReference type="HAMAP" id="MF_00530">
    <property type="entry name" value="ATP_synth_epsil_bac"/>
    <property type="match status" value="1"/>
</dbReference>
<dbReference type="InterPro" id="IPR036771">
    <property type="entry name" value="ATPsynth_dsu/esu_N"/>
</dbReference>
<evidence type="ECO:0000256" key="9">
    <source>
        <dbReference type="RuleBase" id="RU003656"/>
    </source>
</evidence>
<evidence type="ECO:0000256" key="2">
    <source>
        <dbReference type="ARBA" id="ARBA00005712"/>
    </source>
</evidence>
<dbReference type="Proteomes" id="UP000216052">
    <property type="component" value="Chromosome"/>
</dbReference>
<dbReference type="InterPro" id="IPR020547">
    <property type="entry name" value="ATP_synth_F1_esu_C"/>
</dbReference>
<evidence type="ECO:0000256" key="4">
    <source>
        <dbReference type="ARBA" id="ARBA00023065"/>
    </source>
</evidence>
<reference evidence="12" key="1">
    <citation type="submission" date="2024-05" db="EMBL/GenBank/DDBJ databases">
        <title>Isolation and characterization of Sporomusa carbonis sp. nov., a carboxydotrophic hydrogenogen in the genus of Sporomusa isolated from a charcoal burning pile.</title>
        <authorList>
            <person name="Boeer T."/>
            <person name="Rosenbaum F."/>
            <person name="Eysell L."/>
            <person name="Mueller V."/>
            <person name="Daniel R."/>
            <person name="Poehlein A."/>
        </authorList>
    </citation>
    <scope>NUCLEOTIDE SEQUENCE [LARGE SCALE GENOMIC DNA]</scope>
    <source>
        <strain evidence="12">DSM 3132</strain>
    </source>
</reference>
<keyword evidence="13" id="KW-1185">Reference proteome</keyword>
<keyword evidence="5 8" id="KW-0472">Membrane</keyword>
<protein>
    <recommendedName>
        <fullName evidence="8">ATP synthase epsilon chain</fullName>
    </recommendedName>
    <alternativeName>
        <fullName evidence="8">ATP synthase F1 sector epsilon subunit</fullName>
    </alternativeName>
    <alternativeName>
        <fullName evidence="8">F-ATPase epsilon subunit</fullName>
    </alternativeName>
</protein>
<dbReference type="PANTHER" id="PTHR13822:SF10">
    <property type="entry name" value="ATP SYNTHASE EPSILON CHAIN, CHLOROPLASTIC"/>
    <property type="match status" value="1"/>
</dbReference>
<proteinExistence type="inferred from homology"/>
<dbReference type="Pfam" id="PF02823">
    <property type="entry name" value="ATP-synt_DE_N"/>
    <property type="match status" value="1"/>
</dbReference>
<evidence type="ECO:0000256" key="1">
    <source>
        <dbReference type="ARBA" id="ARBA00004202"/>
    </source>
</evidence>
<dbReference type="SUPFAM" id="SSF51344">
    <property type="entry name" value="Epsilon subunit of F1F0-ATP synthase N-terminal domain"/>
    <property type="match status" value="1"/>
</dbReference>
<organism evidence="12 13">
    <name type="scientific">Sporomusa acidovorans (strain ATCC 49682 / DSM 3132 / Mol)</name>
    <dbReference type="NCBI Taxonomy" id="1123286"/>
    <lineage>
        <taxon>Bacteria</taxon>
        <taxon>Bacillati</taxon>
        <taxon>Bacillota</taxon>
        <taxon>Negativicutes</taxon>
        <taxon>Selenomonadales</taxon>
        <taxon>Sporomusaceae</taxon>
        <taxon>Sporomusa</taxon>
    </lineage>
</organism>
<evidence type="ECO:0000256" key="8">
    <source>
        <dbReference type="HAMAP-Rule" id="MF_00530"/>
    </source>
</evidence>
<evidence type="ECO:0000313" key="12">
    <source>
        <dbReference type="EMBL" id="XFO73289.1"/>
    </source>
</evidence>
<name>A0ABZ3J5H1_SPOA4</name>
<keyword evidence="8" id="KW-1003">Cell membrane</keyword>
<evidence type="ECO:0000259" key="11">
    <source>
        <dbReference type="Pfam" id="PF02823"/>
    </source>
</evidence>
<accession>A0ABZ3J5H1</accession>
<evidence type="ECO:0000256" key="5">
    <source>
        <dbReference type="ARBA" id="ARBA00023136"/>
    </source>
</evidence>
<dbReference type="NCBIfam" id="NF009980">
    <property type="entry name" value="PRK13446.1"/>
    <property type="match status" value="1"/>
</dbReference>
<keyword evidence="8" id="KW-0375">Hydrogen ion transport</keyword>
<evidence type="ECO:0000256" key="3">
    <source>
        <dbReference type="ARBA" id="ARBA00022448"/>
    </source>
</evidence>
<keyword evidence="4 8" id="KW-0406">Ion transport</keyword>
<dbReference type="InterPro" id="IPR020546">
    <property type="entry name" value="ATP_synth_F1_dsu/esu_N"/>
</dbReference>
<comment type="subcellular location">
    <subcellularLocation>
        <location evidence="1 8">Cell membrane</location>
        <topology evidence="1 8">Peripheral membrane protein</topology>
    </subcellularLocation>
</comment>
<evidence type="ECO:0000256" key="7">
    <source>
        <dbReference type="ARBA" id="ARBA00023310"/>
    </source>
</evidence>
<dbReference type="RefSeq" id="WP_373657467.1">
    <property type="nucleotide sequence ID" value="NZ_CP155571.1"/>
</dbReference>
<dbReference type="NCBIfam" id="NF001846">
    <property type="entry name" value="PRK00571.1-3"/>
    <property type="match status" value="1"/>
</dbReference>
<evidence type="ECO:0000313" key="13">
    <source>
        <dbReference type="Proteomes" id="UP000216052"/>
    </source>
</evidence>
<comment type="function">
    <text evidence="8">Produces ATP from ADP in the presence of a proton gradient across the membrane.</text>
</comment>
<feature type="domain" description="ATP synthase F1 complex delta/epsilon subunit N-terminal" evidence="11">
    <location>
        <begin position="6"/>
        <end position="81"/>
    </location>
</feature>
<dbReference type="SUPFAM" id="SSF46604">
    <property type="entry name" value="Epsilon subunit of F1F0-ATP synthase C-terminal domain"/>
    <property type="match status" value="1"/>
</dbReference>
<comment type="subunit">
    <text evidence="8 9">F-type ATPases have 2 components, CF(1) - the catalytic core - and CF(0) - the membrane proton channel. CF(1) has five subunits: alpha(3), beta(3), gamma(1), delta(1), epsilon(1). CF(0) has three main subunits: a, b and c.</text>
</comment>
<keyword evidence="6 8" id="KW-0139">CF(1)</keyword>